<reference evidence="1 2" key="1">
    <citation type="journal article" date="2015" name="Genome Announc.">
        <title>Expanding the biotechnology potential of lactobacilli through comparative genomics of 213 strains and associated genera.</title>
        <authorList>
            <person name="Sun Z."/>
            <person name="Harris H.M."/>
            <person name="McCann A."/>
            <person name="Guo C."/>
            <person name="Argimon S."/>
            <person name="Zhang W."/>
            <person name="Yang X."/>
            <person name="Jeffery I.B."/>
            <person name="Cooney J.C."/>
            <person name="Kagawa T.F."/>
            <person name="Liu W."/>
            <person name="Song Y."/>
            <person name="Salvetti E."/>
            <person name="Wrobel A."/>
            <person name="Rasinkangas P."/>
            <person name="Parkhill J."/>
            <person name="Rea M.C."/>
            <person name="O'Sullivan O."/>
            <person name="Ritari J."/>
            <person name="Douillard F.P."/>
            <person name="Paul Ross R."/>
            <person name="Yang R."/>
            <person name="Briner A.E."/>
            <person name="Felis G.E."/>
            <person name="de Vos W.M."/>
            <person name="Barrangou R."/>
            <person name="Klaenhammer T.R."/>
            <person name="Caufield P.W."/>
            <person name="Cui Y."/>
            <person name="Zhang H."/>
            <person name="O'Toole P.W."/>
        </authorList>
    </citation>
    <scope>NUCLEOTIDE SEQUENCE [LARGE SCALE GENOMIC DNA]</scope>
    <source>
        <strain evidence="1 2">DSM 23365</strain>
    </source>
</reference>
<dbReference type="PATRIC" id="fig|1423804.4.peg.68"/>
<dbReference type="EMBL" id="AYZM01000006">
    <property type="protein sequence ID" value="KRN26828.1"/>
    <property type="molecule type" value="Genomic_DNA"/>
</dbReference>
<accession>A0A0R2FPE3</accession>
<comment type="caution">
    <text evidence="1">The sequence shown here is derived from an EMBL/GenBank/DDBJ whole genome shotgun (WGS) entry which is preliminary data.</text>
</comment>
<protein>
    <recommendedName>
        <fullName evidence="3">Transposase</fullName>
    </recommendedName>
</protein>
<organism evidence="1 2">
    <name type="scientific">Secundilactobacillus similis DSM 23365 = JCM 2765</name>
    <dbReference type="NCBI Taxonomy" id="1423804"/>
    <lineage>
        <taxon>Bacteria</taxon>
        <taxon>Bacillati</taxon>
        <taxon>Bacillota</taxon>
        <taxon>Bacilli</taxon>
        <taxon>Lactobacillales</taxon>
        <taxon>Lactobacillaceae</taxon>
        <taxon>Secundilactobacillus</taxon>
    </lineage>
</organism>
<sequence length="56" mass="6538">MLPPEYGPWQTVYSQLQKWIKLGILTQIIEELQKTDWEYTNLTATDGRLGLDQQAD</sequence>
<evidence type="ECO:0008006" key="3">
    <source>
        <dbReference type="Google" id="ProtNLM"/>
    </source>
</evidence>
<proteinExistence type="predicted"/>
<gene>
    <name evidence="1" type="ORF">FD14_GL000061</name>
</gene>
<dbReference type="AlphaFoldDB" id="A0A0R2FPE3"/>
<keyword evidence="2" id="KW-1185">Reference proteome</keyword>
<evidence type="ECO:0000313" key="2">
    <source>
        <dbReference type="Proteomes" id="UP000051442"/>
    </source>
</evidence>
<dbReference type="STRING" id="1423804.FD14_GL000061"/>
<dbReference type="Proteomes" id="UP000051442">
    <property type="component" value="Unassembled WGS sequence"/>
</dbReference>
<name>A0A0R2FPE3_9LACO</name>
<evidence type="ECO:0000313" key="1">
    <source>
        <dbReference type="EMBL" id="KRN26828.1"/>
    </source>
</evidence>